<dbReference type="SUPFAM" id="SSF52540">
    <property type="entry name" value="P-loop containing nucleoside triphosphate hydrolases"/>
    <property type="match status" value="1"/>
</dbReference>
<sequence>CKLLPVNSRLCSGVCQLLASLLYGLEPVMDASEDSNFLQDMLMGNTLHLLIKVHLHLQHLPDALIQKLTVNINSPQIMEELQRSGVSGDVCELISLLFKPDIKALLYVHDCVALKDYGPLLPPLPDDSCGSDQDSVKVIRLIRNQELLGATIKRDGSTGGIVVARIMKGGAADLSGLIHVGDELREVNGITMEHRQPQEIPSILETVTFKVIPGSEGEQAAPSPLIFVKALFDYSPLKDPSIPCKSVGLAFIKGDILQIVSQEDEVWWQARHINESDVQTGLIPSQQLQESFRSLVMNVLNKNVVLICCHDVFPAGTRRSFRQSMKAPKMWRRDATPIPTYQEVMSYKREAEDLQYLVLLVGELYVLMRFLFLSVCPADTTREQRKQEKEGVEYNFVSRREFEENILSHKFIEYGEHMGQYYGTSVDSVQKVLAQGRVCLLDAGPHVIQRLYTTEFKPFVVFIKPPPIERLLLSRRSTRVITQDGTPTLLVEHDAYFEDMISSATAMEQEYGHLFDLIVVNEDICLTFSELRNELKKLQRGTRWIPAEWTRM</sequence>
<dbReference type="InterPro" id="IPR036034">
    <property type="entry name" value="PDZ_sf"/>
</dbReference>
<keyword evidence="2 3" id="KW-0728">SH3 domain</keyword>
<evidence type="ECO:0000313" key="8">
    <source>
        <dbReference type="Ensembl" id="ENSDCDP00010018813.1"/>
    </source>
</evidence>
<evidence type="ECO:0000259" key="6">
    <source>
        <dbReference type="PROSITE" id="PS50106"/>
    </source>
</evidence>
<dbReference type="AlphaFoldDB" id="A0AAY4BCZ1"/>
<dbReference type="InterPro" id="IPR036892">
    <property type="entry name" value="L27_dom_sf"/>
</dbReference>
<feature type="domain" description="L27" evidence="7">
    <location>
        <begin position="67"/>
        <end position="120"/>
    </location>
</feature>
<dbReference type="SUPFAM" id="SSF50044">
    <property type="entry name" value="SH3-domain"/>
    <property type="match status" value="1"/>
</dbReference>
<evidence type="ECO:0000259" key="5">
    <source>
        <dbReference type="PROSITE" id="PS50052"/>
    </source>
</evidence>
<evidence type="ECO:0000259" key="4">
    <source>
        <dbReference type="PROSITE" id="PS50002"/>
    </source>
</evidence>
<dbReference type="Pfam" id="PF00595">
    <property type="entry name" value="PDZ"/>
    <property type="match status" value="1"/>
</dbReference>
<protein>
    <submittedName>
        <fullName evidence="8">Uncharacterized protein</fullName>
    </submittedName>
</protein>
<dbReference type="PROSITE" id="PS50106">
    <property type="entry name" value="PDZ"/>
    <property type="match status" value="1"/>
</dbReference>
<evidence type="ECO:0000256" key="1">
    <source>
        <dbReference type="ARBA" id="ARBA00007014"/>
    </source>
</evidence>
<dbReference type="SUPFAM" id="SSF50156">
    <property type="entry name" value="PDZ domain-like"/>
    <property type="match status" value="1"/>
</dbReference>
<evidence type="ECO:0000313" key="9">
    <source>
        <dbReference type="Proteomes" id="UP000694580"/>
    </source>
</evidence>
<dbReference type="Ensembl" id="ENSDCDT00010019902.1">
    <property type="protein sequence ID" value="ENSDCDP00010018813.1"/>
    <property type="gene ID" value="ENSDCDG00010008506.1"/>
</dbReference>
<dbReference type="InterPro" id="IPR001478">
    <property type="entry name" value="PDZ"/>
</dbReference>
<dbReference type="SMART" id="SM00228">
    <property type="entry name" value="PDZ"/>
    <property type="match status" value="1"/>
</dbReference>
<evidence type="ECO:0000256" key="3">
    <source>
        <dbReference type="PROSITE-ProRule" id="PRU00192"/>
    </source>
</evidence>
<dbReference type="InterPro" id="IPR004172">
    <property type="entry name" value="L27_dom"/>
</dbReference>
<dbReference type="Gene3D" id="3.40.50.300">
    <property type="entry name" value="P-loop containing nucleotide triphosphate hydrolases"/>
    <property type="match status" value="1"/>
</dbReference>
<dbReference type="SUPFAM" id="SSF101288">
    <property type="entry name" value="L27 domain"/>
    <property type="match status" value="1"/>
</dbReference>
<gene>
    <name evidence="8" type="primary">MPP7</name>
</gene>
<dbReference type="InterPro" id="IPR001452">
    <property type="entry name" value="SH3_domain"/>
</dbReference>
<dbReference type="PROSITE" id="PS50002">
    <property type="entry name" value="SH3"/>
    <property type="match status" value="1"/>
</dbReference>
<name>A0AAY4BCZ1_9TELE</name>
<evidence type="ECO:0000256" key="2">
    <source>
        <dbReference type="ARBA" id="ARBA00022443"/>
    </source>
</evidence>
<dbReference type="PROSITE" id="PS00856">
    <property type="entry name" value="GUANYLATE_KINASE_1"/>
    <property type="match status" value="1"/>
</dbReference>
<dbReference type="Pfam" id="PF07653">
    <property type="entry name" value="SH3_2"/>
    <property type="match status" value="1"/>
</dbReference>
<dbReference type="Pfam" id="PF00625">
    <property type="entry name" value="Guanylate_kin"/>
    <property type="match status" value="1"/>
</dbReference>
<feature type="domain" description="Guanylate kinase-like" evidence="5">
    <location>
        <begin position="380"/>
        <end position="536"/>
    </location>
</feature>
<dbReference type="InterPro" id="IPR020590">
    <property type="entry name" value="Guanylate_kinase_CS"/>
</dbReference>
<dbReference type="CDD" id="cd11862">
    <property type="entry name" value="SH3_MPP"/>
    <property type="match status" value="1"/>
</dbReference>
<feature type="domain" description="PDZ" evidence="6">
    <location>
        <begin position="135"/>
        <end position="205"/>
    </location>
</feature>
<reference evidence="8 9" key="1">
    <citation type="submission" date="2020-06" db="EMBL/GenBank/DDBJ databases">
        <authorList>
            <consortium name="Wellcome Sanger Institute Data Sharing"/>
        </authorList>
    </citation>
    <scope>NUCLEOTIDE SEQUENCE [LARGE SCALE GENOMIC DNA]</scope>
</reference>
<keyword evidence="9" id="KW-1185">Reference proteome</keyword>
<dbReference type="InterPro" id="IPR036028">
    <property type="entry name" value="SH3-like_dom_sf"/>
</dbReference>
<evidence type="ECO:0000259" key="7">
    <source>
        <dbReference type="PROSITE" id="PS51022"/>
    </source>
</evidence>
<dbReference type="FunFam" id="3.30.63.10:FF:000002">
    <property type="entry name" value="Guanylate kinase 1"/>
    <property type="match status" value="1"/>
</dbReference>
<dbReference type="PROSITE" id="PS51022">
    <property type="entry name" value="L27"/>
    <property type="match status" value="1"/>
</dbReference>
<dbReference type="Gene3D" id="2.30.42.10">
    <property type="match status" value="1"/>
</dbReference>
<comment type="similarity">
    <text evidence="1">Belongs to the MAGUK family.</text>
</comment>
<dbReference type="InterPro" id="IPR050716">
    <property type="entry name" value="MAGUK"/>
</dbReference>
<dbReference type="Proteomes" id="UP000694580">
    <property type="component" value="Chromosome 4"/>
</dbReference>
<dbReference type="Gene3D" id="2.30.30.40">
    <property type="entry name" value="SH3 Domains"/>
    <property type="match status" value="1"/>
</dbReference>
<dbReference type="GeneTree" id="ENSGT00940000156232"/>
<feature type="domain" description="SH3" evidence="4">
    <location>
        <begin position="223"/>
        <end position="293"/>
    </location>
</feature>
<accession>A0AAY4BCZ1</accession>
<reference evidence="8" key="2">
    <citation type="submission" date="2025-08" db="UniProtKB">
        <authorList>
            <consortium name="Ensembl"/>
        </authorList>
    </citation>
    <scope>IDENTIFICATION</scope>
</reference>
<dbReference type="InterPro" id="IPR027417">
    <property type="entry name" value="P-loop_NTPase"/>
</dbReference>
<dbReference type="PANTHER" id="PTHR23122">
    <property type="entry name" value="MEMBRANE-ASSOCIATED GUANYLATE KINASE MAGUK"/>
    <property type="match status" value="1"/>
</dbReference>
<dbReference type="Gene3D" id="1.10.287.650">
    <property type="entry name" value="L27 domain"/>
    <property type="match status" value="1"/>
</dbReference>
<dbReference type="PROSITE" id="PS50052">
    <property type="entry name" value="GUANYLATE_KINASE_2"/>
    <property type="match status" value="1"/>
</dbReference>
<dbReference type="InterPro" id="IPR008144">
    <property type="entry name" value="Guanylate_kin-like_dom"/>
</dbReference>
<dbReference type="SMART" id="SM00326">
    <property type="entry name" value="SH3"/>
    <property type="match status" value="1"/>
</dbReference>
<reference evidence="8" key="3">
    <citation type="submission" date="2025-09" db="UniProtKB">
        <authorList>
            <consortium name="Ensembl"/>
        </authorList>
    </citation>
    <scope>IDENTIFICATION</scope>
</reference>
<organism evidence="8 9">
    <name type="scientific">Denticeps clupeoides</name>
    <name type="common">denticle herring</name>
    <dbReference type="NCBI Taxonomy" id="299321"/>
    <lineage>
        <taxon>Eukaryota</taxon>
        <taxon>Metazoa</taxon>
        <taxon>Chordata</taxon>
        <taxon>Craniata</taxon>
        <taxon>Vertebrata</taxon>
        <taxon>Euteleostomi</taxon>
        <taxon>Actinopterygii</taxon>
        <taxon>Neopterygii</taxon>
        <taxon>Teleostei</taxon>
        <taxon>Clupei</taxon>
        <taxon>Clupeiformes</taxon>
        <taxon>Denticipitoidei</taxon>
        <taxon>Denticipitidae</taxon>
        <taxon>Denticeps</taxon>
    </lineage>
</organism>
<dbReference type="InterPro" id="IPR008145">
    <property type="entry name" value="GK/Ca_channel_bsu"/>
</dbReference>
<proteinExistence type="inferred from homology"/>
<dbReference type="SMART" id="SM00072">
    <property type="entry name" value="GuKc"/>
    <property type="match status" value="1"/>
</dbReference>